<dbReference type="EMBL" id="CR936257">
    <property type="protein sequence ID" value="CAI50319.1"/>
    <property type="molecule type" value="Genomic_DNA"/>
</dbReference>
<keyword evidence="7" id="KW-1185">Reference proteome</keyword>
<dbReference type="PROSITE" id="PS51710">
    <property type="entry name" value="G_OBG"/>
    <property type="match status" value="1"/>
</dbReference>
<dbReference type="Pfam" id="PF02824">
    <property type="entry name" value="TGS"/>
    <property type="match status" value="1"/>
</dbReference>
<evidence type="ECO:0000256" key="2">
    <source>
        <dbReference type="ARBA" id="ARBA00023134"/>
    </source>
</evidence>
<dbReference type="PROSITE" id="PS51880">
    <property type="entry name" value="TGS"/>
    <property type="match status" value="1"/>
</dbReference>
<evidence type="ECO:0000259" key="4">
    <source>
        <dbReference type="PROSITE" id="PS51710"/>
    </source>
</evidence>
<dbReference type="InterPro" id="IPR006073">
    <property type="entry name" value="GTP-bd"/>
</dbReference>
<evidence type="ECO:0000256" key="1">
    <source>
        <dbReference type="ARBA" id="ARBA00022741"/>
    </source>
</evidence>
<keyword evidence="1" id="KW-0547">Nucleotide-binding</keyword>
<dbReference type="PRINTS" id="PR00326">
    <property type="entry name" value="GTP1OBG"/>
</dbReference>
<dbReference type="PANTHER" id="PTHR43127">
    <property type="entry name" value="DEVELOPMENTALLY-REGULATED GTP-BINDING PROTEIN 2"/>
    <property type="match status" value="1"/>
</dbReference>
<protein>
    <submittedName>
        <fullName evidence="6">GTP-binding protein Drg</fullName>
    </submittedName>
</protein>
<dbReference type="InterPro" id="IPR012676">
    <property type="entry name" value="TGS-like"/>
</dbReference>
<dbReference type="InterPro" id="IPR031662">
    <property type="entry name" value="GTP-binding_2"/>
</dbReference>
<dbReference type="InterPro" id="IPR012675">
    <property type="entry name" value="Beta-grasp_dom_sf"/>
</dbReference>
<dbReference type="AlphaFoldDB" id="A0A1U7EYL7"/>
<feature type="compositionally biased region" description="Basic and acidic residues" evidence="3">
    <location>
        <begin position="34"/>
        <end position="45"/>
    </location>
</feature>
<name>A0A1U7EYL7_NATPD</name>
<dbReference type="InterPro" id="IPR031167">
    <property type="entry name" value="G_OBG"/>
</dbReference>
<reference evidence="6 7" key="1">
    <citation type="journal article" date="2005" name="Genome Res.">
        <title>Living with two extremes: conclusions from the genome sequence of Natronomonas pharaonis.</title>
        <authorList>
            <person name="Falb M."/>
            <person name="Pfeiffer F."/>
            <person name="Palm P."/>
            <person name="Rodewald K."/>
            <person name="Hickmann V."/>
            <person name="Tittor J."/>
            <person name="Oesterhelt D."/>
        </authorList>
    </citation>
    <scope>NUCLEOTIDE SEQUENCE [LARGE SCALE GENOMIC DNA]</scope>
    <source>
        <strain evidence="7">ATCC 35678 / DSM 2160 / CIP 103997 / JCM 8858 / NBRC 14720 / NCIMB 2260 / Gabara</strain>
    </source>
</reference>
<evidence type="ECO:0000313" key="6">
    <source>
        <dbReference type="EMBL" id="CAI50319.1"/>
    </source>
</evidence>
<feature type="domain" description="OBG-type G" evidence="4">
    <location>
        <begin position="62"/>
        <end position="293"/>
    </location>
</feature>
<dbReference type="Pfam" id="PF01926">
    <property type="entry name" value="MMR_HSR1"/>
    <property type="match status" value="1"/>
</dbReference>
<dbReference type="Pfam" id="PF16897">
    <property type="entry name" value="MMR_HSR1_Xtn"/>
    <property type="match status" value="1"/>
</dbReference>
<dbReference type="GeneID" id="3702067"/>
<dbReference type="PROSITE" id="PS00905">
    <property type="entry name" value="GTP1_OBG"/>
    <property type="match status" value="1"/>
</dbReference>
<dbReference type="EnsemblBacteria" id="CAI50319">
    <property type="protein sequence ID" value="CAI50319"/>
    <property type="gene ID" value="NP_4456A"/>
</dbReference>
<dbReference type="InterPro" id="IPR045001">
    <property type="entry name" value="DRG"/>
</dbReference>
<dbReference type="InterPro" id="IPR005225">
    <property type="entry name" value="Small_GTP-bd"/>
</dbReference>
<dbReference type="KEGG" id="nph:NP_4456A"/>
<dbReference type="SUPFAM" id="SSF52540">
    <property type="entry name" value="P-loop containing nucleoside triphosphate hydrolases"/>
    <property type="match status" value="1"/>
</dbReference>
<organism evidence="6 7">
    <name type="scientific">Natronomonas pharaonis (strain ATCC 35678 / DSM 2160 / CIP 103997 / JCM 8858 / NBRC 14720 / NCIMB 2260 / Gabara)</name>
    <name type="common">Halobacterium pharaonis</name>
    <dbReference type="NCBI Taxonomy" id="348780"/>
    <lineage>
        <taxon>Archaea</taxon>
        <taxon>Methanobacteriati</taxon>
        <taxon>Methanobacteriota</taxon>
        <taxon>Stenosarchaea group</taxon>
        <taxon>Halobacteria</taxon>
        <taxon>Halobacteriales</taxon>
        <taxon>Natronomonadaceae</taxon>
        <taxon>Natronomonas</taxon>
    </lineage>
</organism>
<dbReference type="CDD" id="cd01896">
    <property type="entry name" value="DRG"/>
    <property type="match status" value="1"/>
</dbReference>
<dbReference type="SUPFAM" id="SSF81271">
    <property type="entry name" value="TGS-like"/>
    <property type="match status" value="1"/>
</dbReference>
<dbReference type="STRING" id="348780.NP_4456A"/>
<dbReference type="GO" id="GO:0003924">
    <property type="term" value="F:GTPase activity"/>
    <property type="evidence" value="ECO:0007669"/>
    <property type="project" value="InterPro"/>
</dbReference>
<feature type="domain" description="TGS" evidence="5">
    <location>
        <begin position="293"/>
        <end position="369"/>
    </location>
</feature>
<dbReference type="eggNOG" id="arCOG00358">
    <property type="taxonomic scope" value="Archaea"/>
</dbReference>
<dbReference type="InterPro" id="IPR006074">
    <property type="entry name" value="GTP1-OBG_CS"/>
</dbReference>
<dbReference type="Gene3D" id="3.10.20.30">
    <property type="match status" value="1"/>
</dbReference>
<dbReference type="InterPro" id="IPR027417">
    <property type="entry name" value="P-loop_NTPase"/>
</dbReference>
<keyword evidence="2" id="KW-0342">GTP-binding</keyword>
<dbReference type="Gene3D" id="3.40.50.300">
    <property type="entry name" value="P-loop containing nucleotide triphosphate hydrolases"/>
    <property type="match status" value="1"/>
</dbReference>
<accession>A0A1U7EYL7</accession>
<dbReference type="GO" id="GO:0005525">
    <property type="term" value="F:GTP binding"/>
    <property type="evidence" value="ECO:0007669"/>
    <property type="project" value="UniProtKB-KW"/>
</dbReference>
<sequence>MGLKEEIEAIEEEIANTPYNKSTEQHIGRLKAKLSEKKEKLERRQSSGSGGGGYAVEKHGDATVALVGFPSVGKSTLLNALTNAESETGSYEFTTLDVNPGMLEYRGANLQLLDVPGLIEGAAEGRGGGQAVLSVVRTADLVLFVLSAFEIDQYERLSTELYNNKVRLDTEPVQVNIRKKHKGGINLTTSDRVSLDDETIMGVLRQYEYVNADVTIREDLTIDQLVDALQDNREYLPSAVAVNKVDLIEPNYVETVKENLRAHDIDPEEAVFISAEKEKGLESLKETIWEKLGLIRIYMDKPGRGIDRDEPLILTESENTVDDALQKLGGSFDDRFRFARVTGPSAKHDEQQVGRDHELQDEDVLRIVARK</sequence>
<feature type="region of interest" description="Disordered" evidence="3">
    <location>
        <begin position="34"/>
        <end position="54"/>
    </location>
</feature>
<dbReference type="Proteomes" id="UP000002698">
    <property type="component" value="Chromosome"/>
</dbReference>
<evidence type="ECO:0000259" key="5">
    <source>
        <dbReference type="PROSITE" id="PS51880"/>
    </source>
</evidence>
<evidence type="ECO:0000256" key="3">
    <source>
        <dbReference type="SAM" id="MobiDB-lite"/>
    </source>
</evidence>
<dbReference type="OrthoDB" id="372125at2157"/>
<dbReference type="InterPro" id="IPR004095">
    <property type="entry name" value="TGS"/>
</dbReference>
<gene>
    <name evidence="6" type="primary">drg</name>
    <name evidence="6" type="ordered locus">NP_4456A</name>
</gene>
<dbReference type="RefSeq" id="WP_011323934.1">
    <property type="nucleotide sequence ID" value="NC_007426.1"/>
</dbReference>
<dbReference type="NCBIfam" id="TIGR00231">
    <property type="entry name" value="small_GTP"/>
    <property type="match status" value="1"/>
</dbReference>
<evidence type="ECO:0000313" key="7">
    <source>
        <dbReference type="Proteomes" id="UP000002698"/>
    </source>
</evidence>
<dbReference type="HOGENOM" id="CLU_044997_0_0_2"/>
<proteinExistence type="predicted"/>